<proteinExistence type="predicted"/>
<dbReference type="AlphaFoldDB" id="A0A1Q9BVQ1"/>
<gene>
    <name evidence="1" type="ORF">AK812_SmicGene45588</name>
</gene>
<evidence type="ECO:0000313" key="2">
    <source>
        <dbReference type="Proteomes" id="UP000186817"/>
    </source>
</evidence>
<dbReference type="Proteomes" id="UP000186817">
    <property type="component" value="Unassembled WGS sequence"/>
</dbReference>
<comment type="caution">
    <text evidence="1">The sequence shown here is derived from an EMBL/GenBank/DDBJ whole genome shotgun (WGS) entry which is preliminary data.</text>
</comment>
<name>A0A1Q9BVQ1_SYMMI</name>
<accession>A0A1Q9BVQ1</accession>
<reference evidence="1 2" key="1">
    <citation type="submission" date="2016-02" db="EMBL/GenBank/DDBJ databases">
        <title>Genome analysis of coral dinoflagellate symbionts highlights evolutionary adaptations to a symbiotic lifestyle.</title>
        <authorList>
            <person name="Aranda M."/>
            <person name="Li Y."/>
            <person name="Liew Y.J."/>
            <person name="Baumgarten S."/>
            <person name="Simakov O."/>
            <person name="Wilson M."/>
            <person name="Piel J."/>
            <person name="Ashoor H."/>
            <person name="Bougouffa S."/>
            <person name="Bajic V.B."/>
            <person name="Ryu T."/>
            <person name="Ravasi T."/>
            <person name="Bayer T."/>
            <person name="Micklem G."/>
            <person name="Kim H."/>
            <person name="Bhak J."/>
            <person name="Lajeunesse T.C."/>
            <person name="Voolstra C.R."/>
        </authorList>
    </citation>
    <scope>NUCLEOTIDE SEQUENCE [LARGE SCALE GENOMIC DNA]</scope>
    <source>
        <strain evidence="1 2">CCMP2467</strain>
    </source>
</reference>
<protein>
    <submittedName>
        <fullName evidence="1">Uncharacterized protein</fullName>
    </submittedName>
</protein>
<dbReference type="EMBL" id="LSRX01003220">
    <property type="protein sequence ID" value="OLP74778.1"/>
    <property type="molecule type" value="Genomic_DNA"/>
</dbReference>
<organism evidence="1 2">
    <name type="scientific">Symbiodinium microadriaticum</name>
    <name type="common">Dinoflagellate</name>
    <name type="synonym">Zooxanthella microadriatica</name>
    <dbReference type="NCBI Taxonomy" id="2951"/>
    <lineage>
        <taxon>Eukaryota</taxon>
        <taxon>Sar</taxon>
        <taxon>Alveolata</taxon>
        <taxon>Dinophyceae</taxon>
        <taxon>Suessiales</taxon>
        <taxon>Symbiodiniaceae</taxon>
        <taxon>Symbiodinium</taxon>
    </lineage>
</organism>
<keyword evidence="2" id="KW-1185">Reference proteome</keyword>
<sequence length="73" mass="8139">MLRSEYRTRLDMHSLGLTALQVLVETMPPDITLPAAHSAGEVISEIHKLRSAWVAIGRFLHGPDSRPCTNFKV</sequence>
<evidence type="ECO:0000313" key="1">
    <source>
        <dbReference type="EMBL" id="OLP74778.1"/>
    </source>
</evidence>